<dbReference type="CDD" id="cd02021">
    <property type="entry name" value="GntK"/>
    <property type="match status" value="1"/>
</dbReference>
<reference evidence="11 12" key="1">
    <citation type="submission" date="2020-04" db="EMBL/GenBank/DDBJ databases">
        <authorList>
            <person name="De Canck E."/>
        </authorList>
    </citation>
    <scope>NUCLEOTIDE SEQUENCE [LARGE SCALE GENOMIC DNA]</scope>
    <source>
        <strain evidence="11 12">LMG 27177</strain>
    </source>
</reference>
<evidence type="ECO:0000256" key="2">
    <source>
        <dbReference type="ARBA" id="ARBA00008420"/>
    </source>
</evidence>
<dbReference type="PANTHER" id="PTHR43442:SF3">
    <property type="entry name" value="GLUCONOKINASE-RELATED"/>
    <property type="match status" value="1"/>
</dbReference>
<dbReference type="SUPFAM" id="SSF52540">
    <property type="entry name" value="P-loop containing nucleoside triphosphate hydrolases"/>
    <property type="match status" value="1"/>
</dbReference>
<evidence type="ECO:0000256" key="1">
    <source>
        <dbReference type="ARBA" id="ARBA00004761"/>
    </source>
</evidence>
<dbReference type="Gene3D" id="3.40.50.300">
    <property type="entry name" value="P-loop containing nucleotide triphosphate hydrolases"/>
    <property type="match status" value="1"/>
</dbReference>
<organism evidence="11 12">
    <name type="scientific">Paraburkholderia fynbosensis</name>
    <dbReference type="NCBI Taxonomy" id="1200993"/>
    <lineage>
        <taxon>Bacteria</taxon>
        <taxon>Pseudomonadati</taxon>
        <taxon>Pseudomonadota</taxon>
        <taxon>Betaproteobacteria</taxon>
        <taxon>Burkholderiales</taxon>
        <taxon>Burkholderiaceae</taxon>
        <taxon>Paraburkholderia</taxon>
    </lineage>
</organism>
<dbReference type="InterPro" id="IPR027417">
    <property type="entry name" value="P-loop_NTPase"/>
</dbReference>
<comment type="similarity">
    <text evidence="2 9">Belongs to the gluconokinase GntK/GntV family.</text>
</comment>
<dbReference type="GO" id="GO:0046316">
    <property type="term" value="F:gluconokinase activity"/>
    <property type="evidence" value="ECO:0007669"/>
    <property type="project" value="UniProtKB-EC"/>
</dbReference>
<dbReference type="PANTHER" id="PTHR43442">
    <property type="entry name" value="GLUCONOKINASE-RELATED"/>
    <property type="match status" value="1"/>
</dbReference>
<keyword evidence="6 9" id="KW-0418">Kinase</keyword>
<evidence type="ECO:0000256" key="7">
    <source>
        <dbReference type="ARBA" id="ARBA00022840"/>
    </source>
</evidence>
<keyword evidence="5 9" id="KW-0547">Nucleotide-binding</keyword>
<keyword evidence="4 9" id="KW-0808">Transferase</keyword>
<evidence type="ECO:0000256" key="9">
    <source>
        <dbReference type="RuleBase" id="RU363066"/>
    </source>
</evidence>
<keyword evidence="7 9" id="KW-0067">ATP-binding</keyword>
<evidence type="ECO:0000313" key="12">
    <source>
        <dbReference type="Proteomes" id="UP000494252"/>
    </source>
</evidence>
<dbReference type="InterPro" id="IPR006001">
    <property type="entry name" value="Therm_gnt_kin"/>
</dbReference>
<dbReference type="EMBL" id="CADIKI010000024">
    <property type="protein sequence ID" value="CAB3807052.1"/>
    <property type="molecule type" value="Genomic_DNA"/>
</dbReference>
<dbReference type="AlphaFoldDB" id="A0A6J5GX85"/>
<comment type="catalytic activity">
    <reaction evidence="8 9">
        <text>D-gluconate + ATP = 6-phospho-D-gluconate + ADP + H(+)</text>
        <dbReference type="Rhea" id="RHEA:19433"/>
        <dbReference type="ChEBI" id="CHEBI:15378"/>
        <dbReference type="ChEBI" id="CHEBI:18391"/>
        <dbReference type="ChEBI" id="CHEBI:30616"/>
        <dbReference type="ChEBI" id="CHEBI:58759"/>
        <dbReference type="ChEBI" id="CHEBI:456216"/>
        <dbReference type="EC" id="2.7.1.12"/>
    </reaction>
</comment>
<gene>
    <name evidence="11" type="ORF">LMG27177_06232</name>
</gene>
<evidence type="ECO:0000256" key="5">
    <source>
        <dbReference type="ARBA" id="ARBA00022741"/>
    </source>
</evidence>
<dbReference type="Pfam" id="PF13671">
    <property type="entry name" value="AAA_33"/>
    <property type="match status" value="1"/>
</dbReference>
<evidence type="ECO:0000256" key="8">
    <source>
        <dbReference type="ARBA" id="ARBA00048090"/>
    </source>
</evidence>
<evidence type="ECO:0000256" key="10">
    <source>
        <dbReference type="SAM" id="MobiDB-lite"/>
    </source>
</evidence>
<keyword evidence="12" id="KW-1185">Reference proteome</keyword>
<evidence type="ECO:0000256" key="3">
    <source>
        <dbReference type="ARBA" id="ARBA00012054"/>
    </source>
</evidence>
<dbReference type="GO" id="GO:0005737">
    <property type="term" value="C:cytoplasm"/>
    <property type="evidence" value="ECO:0007669"/>
    <property type="project" value="TreeGrafter"/>
</dbReference>
<dbReference type="GO" id="GO:0005524">
    <property type="term" value="F:ATP binding"/>
    <property type="evidence" value="ECO:0007669"/>
    <property type="project" value="UniProtKB-KW"/>
</dbReference>
<comment type="pathway">
    <text evidence="1">Carbohydrate acid metabolism.</text>
</comment>
<protein>
    <recommendedName>
        <fullName evidence="3 9">Gluconokinase</fullName>
        <ecNumber evidence="3 9">2.7.1.12</ecNumber>
    </recommendedName>
</protein>
<accession>A0A6J5GX85</accession>
<evidence type="ECO:0000256" key="6">
    <source>
        <dbReference type="ARBA" id="ARBA00022777"/>
    </source>
</evidence>
<name>A0A6J5GX85_9BURK</name>
<sequence>MSGALVVMGVSGCGKSTLAKAIAVALGWHFIEGDDCHPASNIAKMRAGIPLCDSDRWPFLNSVAATLRRYVDVGAVASCSALRLSYRDRIRAECCQVRFVLPVVSPDCLKARMASREGHFMPVSLLESQIASLELPTATEQAIYVDGAASTAEQVRQALSALGPNARAKSGTSSLPHRSAGSGAV</sequence>
<dbReference type="NCBIfam" id="TIGR01313">
    <property type="entry name" value="therm_gnt_kin"/>
    <property type="match status" value="1"/>
</dbReference>
<feature type="region of interest" description="Disordered" evidence="10">
    <location>
        <begin position="163"/>
        <end position="185"/>
    </location>
</feature>
<dbReference type="GO" id="GO:0005975">
    <property type="term" value="P:carbohydrate metabolic process"/>
    <property type="evidence" value="ECO:0007669"/>
    <property type="project" value="InterPro"/>
</dbReference>
<proteinExistence type="inferred from homology"/>
<evidence type="ECO:0000313" key="11">
    <source>
        <dbReference type="EMBL" id="CAB3807052.1"/>
    </source>
</evidence>
<evidence type="ECO:0000256" key="4">
    <source>
        <dbReference type="ARBA" id="ARBA00022679"/>
    </source>
</evidence>
<dbReference type="Proteomes" id="UP000494252">
    <property type="component" value="Unassembled WGS sequence"/>
</dbReference>
<dbReference type="EC" id="2.7.1.12" evidence="3 9"/>